<dbReference type="GO" id="GO:0005506">
    <property type="term" value="F:iron ion binding"/>
    <property type="evidence" value="ECO:0007669"/>
    <property type="project" value="InterPro"/>
</dbReference>
<dbReference type="KEGG" id="rtc:APU90_00975"/>
<dbReference type="InterPro" id="IPR002871">
    <property type="entry name" value="NIF_FeS_clus_asmbl_NifU_N"/>
</dbReference>
<proteinExistence type="predicted"/>
<dbReference type="GeneID" id="93667259"/>
<dbReference type="AlphaFoldDB" id="A0A2S5Y6Y0"/>
<accession>A0A2S5Y6Y0</accession>
<name>A0A2S5Y6Y0_9MICO</name>
<dbReference type="CDD" id="cd06664">
    <property type="entry name" value="IscU_like"/>
    <property type="match status" value="1"/>
</dbReference>
<dbReference type="Gene3D" id="3.90.1010.10">
    <property type="match status" value="1"/>
</dbReference>
<dbReference type="GO" id="GO:0051536">
    <property type="term" value="F:iron-sulfur cluster binding"/>
    <property type="evidence" value="ECO:0007669"/>
    <property type="project" value="InterPro"/>
</dbReference>
<dbReference type="OrthoDB" id="9804157at2"/>
<comment type="caution">
    <text evidence="1">The sequence shown here is derived from an EMBL/GenBank/DDBJ whole genome shotgun (WGS) entry which is preliminary data.</text>
</comment>
<sequence>MTEAAEAIRAYAQDPIGRRDRVPGEVMLGRAELMTLTCGDRLELRVARDGEGRLRITWSGRGCELSRGSASLLTAELDGLSASEMAQRSDRFLAAMGRRETSLPGAETFLLVVAANPVRSVCATLAWRALGQALSGAGLGSPG</sequence>
<evidence type="ECO:0000313" key="2">
    <source>
        <dbReference type="Proteomes" id="UP000237966"/>
    </source>
</evidence>
<reference evidence="1 2" key="1">
    <citation type="submission" date="2018-02" db="EMBL/GenBank/DDBJ databases">
        <title>Bacteriophage NCPPB3778 and a type I-E CRISPR drive the evolution of the US Biological Select Agent, Rathayibacter toxicus.</title>
        <authorList>
            <person name="Davis E.W.II."/>
            <person name="Tabima J.F."/>
            <person name="Weisberg A.J."/>
            <person name="Lopes L.D."/>
            <person name="Wiseman M.S."/>
            <person name="Wiseman M.S."/>
            <person name="Pupko T."/>
            <person name="Belcher M.S."/>
            <person name="Sechler A.J."/>
            <person name="Tancos M.A."/>
            <person name="Schroeder B.K."/>
            <person name="Murray T.D."/>
            <person name="Luster D.G."/>
            <person name="Schneider W.L."/>
            <person name="Rogers E."/>
            <person name="Andreote F.D."/>
            <person name="Grunwald N.J."/>
            <person name="Putnam M.L."/>
            <person name="Chang J.H."/>
        </authorList>
    </citation>
    <scope>NUCLEOTIDE SEQUENCE [LARGE SCALE GENOMIC DNA]</scope>
    <source>
        <strain evidence="1 2">FH99</strain>
    </source>
</reference>
<evidence type="ECO:0000313" key="1">
    <source>
        <dbReference type="EMBL" id="PPI15209.1"/>
    </source>
</evidence>
<organism evidence="1 2">
    <name type="scientific">Rathayibacter toxicus</name>
    <dbReference type="NCBI Taxonomy" id="145458"/>
    <lineage>
        <taxon>Bacteria</taxon>
        <taxon>Bacillati</taxon>
        <taxon>Actinomycetota</taxon>
        <taxon>Actinomycetes</taxon>
        <taxon>Micrococcales</taxon>
        <taxon>Microbacteriaceae</taxon>
        <taxon>Rathayibacter</taxon>
    </lineage>
</organism>
<gene>
    <name evidence="1" type="ORF">C5C51_05300</name>
</gene>
<dbReference type="GO" id="GO:0016226">
    <property type="term" value="P:iron-sulfur cluster assembly"/>
    <property type="evidence" value="ECO:0007669"/>
    <property type="project" value="InterPro"/>
</dbReference>
<dbReference type="EMBL" id="PSWU01000007">
    <property type="protein sequence ID" value="PPI15209.1"/>
    <property type="molecule type" value="Genomic_DNA"/>
</dbReference>
<protein>
    <submittedName>
        <fullName evidence="1">Iron-sulfur cluster scaffold-like protein</fullName>
    </submittedName>
</protein>
<dbReference type="SUPFAM" id="SSF82649">
    <property type="entry name" value="SufE/NifU"/>
    <property type="match status" value="1"/>
</dbReference>
<dbReference type="RefSeq" id="WP_051210049.1">
    <property type="nucleotide sequence ID" value="NZ_CP010848.1"/>
</dbReference>
<dbReference type="Proteomes" id="UP000237966">
    <property type="component" value="Unassembled WGS sequence"/>
</dbReference>